<accession>A0A935MUN6</accession>
<dbReference type="GO" id="GO:0047733">
    <property type="term" value="F:CDP-glucose 4,6-dehydratase activity"/>
    <property type="evidence" value="ECO:0007669"/>
    <property type="project" value="UniProtKB-EC"/>
</dbReference>
<evidence type="ECO:0000313" key="3">
    <source>
        <dbReference type="Proteomes" id="UP000739411"/>
    </source>
</evidence>
<feature type="domain" description="NAD(P)-binding" evidence="1">
    <location>
        <begin position="13"/>
        <end position="321"/>
    </location>
</feature>
<sequence>MVTPSFWAGKRVFITGHTGFKGGWLALWLQKMGAIVTGYALPPSTIPNFFEVAEVDRGMNAIMGDIRDHDALQNAITSSQPQVVFHLAAQALVGTGYSDPLGTFSTNIQGTAILLECLRNTKSIQAVVVVTSDKCYENKEWPWPYRENEPLGGRDPYSSSKACAELVTAAYRDSFLGPAGIAVATARAGNVFGGGDWSANRLVPDLLAAFSQNQTAQLRRPHSTRPWQHVLEPLAGYLMLAEKLCTDNAYSRAWNFGPGEEASLLAGELADQLAKIWGENASWHAAPTVFPHEAETLQLDSTLARKKLDWHARWSLTAGLSATIFWHKSWLTATNMREYTLKQIEQYSADEYPKQ</sequence>
<dbReference type="InterPro" id="IPR013445">
    <property type="entry name" value="CDP_4_6_deHydtase"/>
</dbReference>
<dbReference type="SUPFAM" id="SSF51735">
    <property type="entry name" value="NAD(P)-binding Rossmann-fold domains"/>
    <property type="match status" value="1"/>
</dbReference>
<dbReference type="InterPro" id="IPR016040">
    <property type="entry name" value="NAD(P)-bd_dom"/>
</dbReference>
<dbReference type="CDD" id="cd05252">
    <property type="entry name" value="CDP_GD_SDR_e"/>
    <property type="match status" value="1"/>
</dbReference>
<dbReference type="AlphaFoldDB" id="A0A935MUN6"/>
<protein>
    <submittedName>
        <fullName evidence="2">CDP-glucose 4,6-dehydratase</fullName>
        <ecNumber evidence="2">4.2.1.45</ecNumber>
    </submittedName>
</protein>
<dbReference type="EMBL" id="JADJMS010000005">
    <property type="protein sequence ID" value="MBK7413912.1"/>
    <property type="molecule type" value="Genomic_DNA"/>
</dbReference>
<proteinExistence type="predicted"/>
<dbReference type="Proteomes" id="UP000739411">
    <property type="component" value="Unassembled WGS sequence"/>
</dbReference>
<dbReference type="EC" id="4.2.1.45" evidence="2"/>
<name>A0A935MUN6_9RHOO</name>
<reference evidence="2 3" key="1">
    <citation type="submission" date="2020-10" db="EMBL/GenBank/DDBJ databases">
        <title>Connecting structure to function with the recovery of over 1000 high-quality activated sludge metagenome-assembled genomes encoding full-length rRNA genes using long-read sequencing.</title>
        <authorList>
            <person name="Singleton C.M."/>
            <person name="Petriglieri F."/>
            <person name="Kristensen J.M."/>
            <person name="Kirkegaard R.H."/>
            <person name="Michaelsen T.Y."/>
            <person name="Andersen M.H."/>
            <person name="Karst S.M."/>
            <person name="Dueholm M.S."/>
            <person name="Nielsen P.H."/>
            <person name="Albertsen M."/>
        </authorList>
    </citation>
    <scope>NUCLEOTIDE SEQUENCE [LARGE SCALE GENOMIC DNA]</scope>
    <source>
        <strain evidence="2">EsbW_18-Q3-R4-48_BATAC.463</strain>
    </source>
</reference>
<dbReference type="PANTHER" id="PTHR43000">
    <property type="entry name" value="DTDP-D-GLUCOSE 4,6-DEHYDRATASE-RELATED"/>
    <property type="match status" value="1"/>
</dbReference>
<organism evidence="2 3">
    <name type="scientific">Candidatus Dechloromonas phosphorivorans</name>
    <dbReference type="NCBI Taxonomy" id="2899244"/>
    <lineage>
        <taxon>Bacteria</taxon>
        <taxon>Pseudomonadati</taxon>
        <taxon>Pseudomonadota</taxon>
        <taxon>Betaproteobacteria</taxon>
        <taxon>Rhodocyclales</taxon>
        <taxon>Azonexaceae</taxon>
        <taxon>Dechloromonas</taxon>
    </lineage>
</organism>
<comment type="caution">
    <text evidence="2">The sequence shown here is derived from an EMBL/GenBank/DDBJ whole genome shotgun (WGS) entry which is preliminary data.</text>
</comment>
<dbReference type="InterPro" id="IPR036291">
    <property type="entry name" value="NAD(P)-bd_dom_sf"/>
</dbReference>
<keyword evidence="2" id="KW-0456">Lyase</keyword>
<gene>
    <name evidence="2" type="primary">rfbG</name>
    <name evidence="2" type="ORF">IPJ38_01125</name>
</gene>
<evidence type="ECO:0000259" key="1">
    <source>
        <dbReference type="Pfam" id="PF16363"/>
    </source>
</evidence>
<dbReference type="Gene3D" id="3.90.25.10">
    <property type="entry name" value="UDP-galactose 4-epimerase, domain 1"/>
    <property type="match status" value="1"/>
</dbReference>
<evidence type="ECO:0000313" key="2">
    <source>
        <dbReference type="EMBL" id="MBK7413912.1"/>
    </source>
</evidence>
<dbReference type="NCBIfam" id="TIGR02622">
    <property type="entry name" value="CDP_4_6_dhtase"/>
    <property type="match status" value="1"/>
</dbReference>
<dbReference type="Gene3D" id="3.40.50.720">
    <property type="entry name" value="NAD(P)-binding Rossmann-like Domain"/>
    <property type="match status" value="1"/>
</dbReference>
<dbReference type="Pfam" id="PF16363">
    <property type="entry name" value="GDP_Man_Dehyd"/>
    <property type="match status" value="1"/>
</dbReference>